<sequence>MVPGPALREQERFFDEEDPEGYYTGLWRVPMENGWAVWTKDVNTVAFTDGIPKDLIAFRRVYVSNSFYSNADEVDAAMTPWLQVHGLGRIPLLVECVRNAKFLVMYYAAEHGRVDLLEFLHTHNHHLNSTNLLYELASVHDHETVVEFLHQVGYQQGNDYCLQYAIRGALRVGHTPILKFLLQTFHGVDRFDEWLTDDNVQYAVEDHTTEALAFVLNERFPATNPSMATSVLPKC</sequence>
<evidence type="ECO:0000313" key="3">
    <source>
        <dbReference type="Proteomes" id="UP000332933"/>
    </source>
</evidence>
<dbReference type="Gene3D" id="1.25.40.20">
    <property type="entry name" value="Ankyrin repeat-containing domain"/>
    <property type="match status" value="1"/>
</dbReference>
<proteinExistence type="predicted"/>
<dbReference type="InterPro" id="IPR036770">
    <property type="entry name" value="Ankyrin_rpt-contain_sf"/>
</dbReference>
<dbReference type="AlphaFoldDB" id="A0A485KFT9"/>
<dbReference type="EMBL" id="CAADRA010000750">
    <property type="protein sequence ID" value="VFT80952.1"/>
    <property type="molecule type" value="Genomic_DNA"/>
</dbReference>
<keyword evidence="3" id="KW-1185">Reference proteome</keyword>
<evidence type="ECO:0000313" key="1">
    <source>
        <dbReference type="EMBL" id="KAF0714578.1"/>
    </source>
</evidence>
<name>A0A485KFT9_9STRA</name>
<gene>
    <name evidence="2" type="primary">Aste57867_3803</name>
    <name evidence="1" type="ORF">As57867_003792</name>
    <name evidence="2" type="ORF">ASTE57867_3803</name>
</gene>
<dbReference type="EMBL" id="VJMH01000750">
    <property type="protein sequence ID" value="KAF0714578.1"/>
    <property type="molecule type" value="Genomic_DNA"/>
</dbReference>
<dbReference type="SUPFAM" id="SSF140860">
    <property type="entry name" value="Pseudo ankyrin repeat-like"/>
    <property type="match status" value="1"/>
</dbReference>
<dbReference type="OrthoDB" id="88368at2759"/>
<reference evidence="1" key="2">
    <citation type="submission" date="2019-06" db="EMBL/GenBank/DDBJ databases">
        <title>Genomics analysis of Aphanomyces spp. identifies a new class of oomycete effector associated with host adaptation.</title>
        <authorList>
            <person name="Gaulin E."/>
        </authorList>
    </citation>
    <scope>NUCLEOTIDE SEQUENCE</scope>
    <source>
        <strain evidence="1">CBS 578.67</strain>
    </source>
</reference>
<protein>
    <submittedName>
        <fullName evidence="2">Aste57867_3803 protein</fullName>
    </submittedName>
</protein>
<accession>A0A485KFT9</accession>
<reference evidence="2 3" key="1">
    <citation type="submission" date="2019-03" db="EMBL/GenBank/DDBJ databases">
        <authorList>
            <person name="Gaulin E."/>
            <person name="Dumas B."/>
        </authorList>
    </citation>
    <scope>NUCLEOTIDE SEQUENCE [LARGE SCALE GENOMIC DNA]</scope>
    <source>
        <strain evidence="2">CBS 568.67</strain>
    </source>
</reference>
<organism evidence="2 3">
    <name type="scientific">Aphanomyces stellatus</name>
    <dbReference type="NCBI Taxonomy" id="120398"/>
    <lineage>
        <taxon>Eukaryota</taxon>
        <taxon>Sar</taxon>
        <taxon>Stramenopiles</taxon>
        <taxon>Oomycota</taxon>
        <taxon>Saprolegniomycetes</taxon>
        <taxon>Saprolegniales</taxon>
        <taxon>Verrucalvaceae</taxon>
        <taxon>Aphanomyces</taxon>
    </lineage>
</organism>
<dbReference type="Proteomes" id="UP000332933">
    <property type="component" value="Unassembled WGS sequence"/>
</dbReference>
<evidence type="ECO:0000313" key="2">
    <source>
        <dbReference type="EMBL" id="VFT80952.1"/>
    </source>
</evidence>